<feature type="transmembrane region" description="Helical" evidence="10">
    <location>
        <begin position="147"/>
        <end position="169"/>
    </location>
</feature>
<dbReference type="Gene3D" id="1.10.287.70">
    <property type="match status" value="1"/>
</dbReference>
<evidence type="ECO:0000259" key="11">
    <source>
        <dbReference type="Pfam" id="PF07885"/>
    </source>
</evidence>
<evidence type="ECO:0000256" key="7">
    <source>
        <dbReference type="ARBA" id="ARBA00023303"/>
    </source>
</evidence>
<dbReference type="GO" id="GO:0015271">
    <property type="term" value="F:outward rectifier potassium channel activity"/>
    <property type="evidence" value="ECO:0007669"/>
    <property type="project" value="TreeGrafter"/>
</dbReference>
<protein>
    <recommendedName>
        <fullName evidence="11">Potassium channel domain-containing protein</fullName>
    </recommendedName>
</protein>
<dbReference type="EMBL" id="CANHGI010000006">
    <property type="protein sequence ID" value="CAI5455102.1"/>
    <property type="molecule type" value="Genomic_DNA"/>
</dbReference>
<sequence length="457" mass="51907">MVLLASGISTVVTTLQNTFKGLLPLFILAVYTIIGALLFREIEGPHEQQLLHDQQVERAEHLKRYVYLINRLQIRKEREKISAMEEFNRTAKILTDFQTTLGVLPPDPENDIHWSFLGSLFYCMTVYTTIGYGNIVPVTVSGRVLTIIYAFIGIPLTVICLFCLGSLFARGCKLLWKLFLKSTKVVSKDLEKKISSAANNIEEGTNAITSAPEADDDSDLLAFPISGLIFITVLWVLICAIIFTFLEDWDFGTSLYFTLISFTTIGFGDVLPSDYDYMIIVGILLLIGLSLVSTVMTLIQQQIEALASGVKDNIDTEYARALDEAKEDGEIEEDVDPEQDPEKNKKSFDAVLSRMDWKKRALYYAMPEKQKKQLQQHSDKAMSRKSVKCQTDNDMLETLIREEILKAELNNEMHKYTAPRQSTQQPRLVYSDVREKEIPIEVVRVDHLKNDVQEHDV</sequence>
<comment type="similarity">
    <text evidence="8">Belongs to the two pore domain potassium channel (TC 1.A.1.8) family.</text>
</comment>
<keyword evidence="2 8" id="KW-0813">Transport</keyword>
<evidence type="ECO:0000256" key="9">
    <source>
        <dbReference type="SAM" id="MobiDB-lite"/>
    </source>
</evidence>
<keyword evidence="3 8" id="KW-0812">Transmembrane</keyword>
<organism evidence="12 13">
    <name type="scientific">Caenorhabditis angaria</name>
    <dbReference type="NCBI Taxonomy" id="860376"/>
    <lineage>
        <taxon>Eukaryota</taxon>
        <taxon>Metazoa</taxon>
        <taxon>Ecdysozoa</taxon>
        <taxon>Nematoda</taxon>
        <taxon>Chromadorea</taxon>
        <taxon>Rhabditida</taxon>
        <taxon>Rhabditina</taxon>
        <taxon>Rhabditomorpha</taxon>
        <taxon>Rhabditoidea</taxon>
        <taxon>Rhabditidae</taxon>
        <taxon>Peloderinae</taxon>
        <taxon>Caenorhabditis</taxon>
    </lineage>
</organism>
<keyword evidence="7 8" id="KW-0407">Ion channel</keyword>
<evidence type="ECO:0000256" key="6">
    <source>
        <dbReference type="ARBA" id="ARBA00023136"/>
    </source>
</evidence>
<evidence type="ECO:0000256" key="8">
    <source>
        <dbReference type="RuleBase" id="RU003857"/>
    </source>
</evidence>
<dbReference type="GO" id="GO:0022841">
    <property type="term" value="F:potassium ion leak channel activity"/>
    <property type="evidence" value="ECO:0007669"/>
    <property type="project" value="TreeGrafter"/>
</dbReference>
<comment type="caution">
    <text evidence="12">The sequence shown here is derived from an EMBL/GenBank/DDBJ whole genome shotgun (WGS) entry which is preliminary data.</text>
</comment>
<dbReference type="PANTHER" id="PTHR11003:SF345">
    <property type="entry name" value="TWIK FAMILY OF POTASSIUM CHANNELS PROTEIN 18"/>
    <property type="match status" value="1"/>
</dbReference>
<reference evidence="12" key="1">
    <citation type="submission" date="2022-11" db="EMBL/GenBank/DDBJ databases">
        <authorList>
            <person name="Kikuchi T."/>
        </authorList>
    </citation>
    <scope>NUCLEOTIDE SEQUENCE</scope>
    <source>
        <strain evidence="12">PS1010</strain>
    </source>
</reference>
<keyword evidence="13" id="KW-1185">Reference proteome</keyword>
<dbReference type="PANTHER" id="PTHR11003">
    <property type="entry name" value="POTASSIUM CHANNEL, SUBFAMILY K"/>
    <property type="match status" value="1"/>
</dbReference>
<dbReference type="Pfam" id="PF07885">
    <property type="entry name" value="Ion_trans_2"/>
    <property type="match status" value="2"/>
</dbReference>
<feature type="transmembrane region" description="Helical" evidence="10">
    <location>
        <begin position="221"/>
        <end position="246"/>
    </location>
</feature>
<evidence type="ECO:0000256" key="5">
    <source>
        <dbReference type="ARBA" id="ARBA00023065"/>
    </source>
</evidence>
<comment type="subcellular location">
    <subcellularLocation>
        <location evidence="1">Membrane</location>
        <topology evidence="1">Multi-pass membrane protein</topology>
    </subcellularLocation>
</comment>
<keyword evidence="5 8" id="KW-0406">Ion transport</keyword>
<dbReference type="SUPFAM" id="SSF81324">
    <property type="entry name" value="Voltage-gated potassium channels"/>
    <property type="match status" value="2"/>
</dbReference>
<feature type="compositionally biased region" description="Acidic residues" evidence="9">
    <location>
        <begin position="326"/>
        <end position="339"/>
    </location>
</feature>
<evidence type="ECO:0000313" key="13">
    <source>
        <dbReference type="Proteomes" id="UP001152747"/>
    </source>
</evidence>
<evidence type="ECO:0000256" key="10">
    <source>
        <dbReference type="SAM" id="Phobius"/>
    </source>
</evidence>
<feature type="domain" description="Potassium channel" evidence="11">
    <location>
        <begin position="113"/>
        <end position="168"/>
    </location>
</feature>
<dbReference type="PRINTS" id="PR01333">
    <property type="entry name" value="2POREKCHANEL"/>
</dbReference>
<evidence type="ECO:0000256" key="4">
    <source>
        <dbReference type="ARBA" id="ARBA00022989"/>
    </source>
</evidence>
<feature type="transmembrane region" description="Helical" evidence="10">
    <location>
        <begin position="253"/>
        <end position="271"/>
    </location>
</feature>
<feature type="transmembrane region" description="Helical" evidence="10">
    <location>
        <begin position="112"/>
        <end position="135"/>
    </location>
</feature>
<feature type="transmembrane region" description="Helical" evidence="10">
    <location>
        <begin position="21"/>
        <end position="39"/>
    </location>
</feature>
<gene>
    <name evidence="12" type="ORF">CAMP_LOCUS17739</name>
</gene>
<evidence type="ECO:0000256" key="3">
    <source>
        <dbReference type="ARBA" id="ARBA00022692"/>
    </source>
</evidence>
<dbReference type="GO" id="GO:0005886">
    <property type="term" value="C:plasma membrane"/>
    <property type="evidence" value="ECO:0007669"/>
    <property type="project" value="TreeGrafter"/>
</dbReference>
<name>A0A9P1J2J2_9PELO</name>
<dbReference type="InterPro" id="IPR013099">
    <property type="entry name" value="K_chnl_dom"/>
</dbReference>
<proteinExistence type="inferred from homology"/>
<keyword evidence="6 10" id="KW-0472">Membrane</keyword>
<dbReference type="Proteomes" id="UP001152747">
    <property type="component" value="Unassembled WGS sequence"/>
</dbReference>
<feature type="transmembrane region" description="Helical" evidence="10">
    <location>
        <begin position="277"/>
        <end position="299"/>
    </location>
</feature>
<dbReference type="OrthoDB" id="297496at2759"/>
<evidence type="ECO:0000313" key="12">
    <source>
        <dbReference type="EMBL" id="CAI5455102.1"/>
    </source>
</evidence>
<keyword evidence="4 10" id="KW-1133">Transmembrane helix</keyword>
<feature type="region of interest" description="Disordered" evidence="9">
    <location>
        <begin position="326"/>
        <end position="345"/>
    </location>
</feature>
<dbReference type="AlphaFoldDB" id="A0A9P1J2J2"/>
<evidence type="ECO:0000256" key="1">
    <source>
        <dbReference type="ARBA" id="ARBA00004141"/>
    </source>
</evidence>
<feature type="domain" description="Potassium channel" evidence="11">
    <location>
        <begin position="231"/>
        <end position="303"/>
    </location>
</feature>
<accession>A0A9P1J2J2</accession>
<dbReference type="InterPro" id="IPR003280">
    <property type="entry name" value="2pore_dom_K_chnl"/>
</dbReference>
<evidence type="ECO:0000256" key="2">
    <source>
        <dbReference type="ARBA" id="ARBA00022448"/>
    </source>
</evidence>
<dbReference type="GO" id="GO:0030322">
    <property type="term" value="P:stabilization of membrane potential"/>
    <property type="evidence" value="ECO:0007669"/>
    <property type="project" value="TreeGrafter"/>
</dbReference>